<evidence type="ECO:0000259" key="7">
    <source>
        <dbReference type="Pfam" id="PF04082"/>
    </source>
</evidence>
<evidence type="ECO:0000256" key="1">
    <source>
        <dbReference type="ARBA" id="ARBA00004123"/>
    </source>
</evidence>
<feature type="domain" description="Xylanolytic transcriptional activator regulatory" evidence="7">
    <location>
        <begin position="169"/>
        <end position="314"/>
    </location>
</feature>
<evidence type="ECO:0000256" key="5">
    <source>
        <dbReference type="ARBA" id="ARBA00022833"/>
    </source>
</evidence>
<dbReference type="VEuPathDB" id="FungiDB:AB675_5498"/>
<proteinExistence type="predicted"/>
<keyword evidence="3" id="KW-0677">Repeat</keyword>
<dbReference type="GO" id="GO:0000785">
    <property type="term" value="C:chromatin"/>
    <property type="evidence" value="ECO:0007669"/>
    <property type="project" value="TreeGrafter"/>
</dbReference>
<protein>
    <recommendedName>
        <fullName evidence="7">Xylanolytic transcriptional activator regulatory domain-containing protein</fullName>
    </recommendedName>
</protein>
<dbReference type="STRING" id="1664694.A0A0N1HBV2"/>
<keyword evidence="5" id="KW-0862">Zinc</keyword>
<organism evidence="8 9">
    <name type="scientific">Cyphellophora attinorum</name>
    <dbReference type="NCBI Taxonomy" id="1664694"/>
    <lineage>
        <taxon>Eukaryota</taxon>
        <taxon>Fungi</taxon>
        <taxon>Dikarya</taxon>
        <taxon>Ascomycota</taxon>
        <taxon>Pezizomycotina</taxon>
        <taxon>Eurotiomycetes</taxon>
        <taxon>Chaetothyriomycetidae</taxon>
        <taxon>Chaetothyriales</taxon>
        <taxon>Cyphellophoraceae</taxon>
        <taxon>Cyphellophora</taxon>
    </lineage>
</organism>
<name>A0A0N1HBV2_9EURO</name>
<evidence type="ECO:0000313" key="8">
    <source>
        <dbReference type="EMBL" id="KPI41947.1"/>
    </source>
</evidence>
<dbReference type="Pfam" id="PF04082">
    <property type="entry name" value="Fungal_trans"/>
    <property type="match status" value="1"/>
</dbReference>
<dbReference type="Proteomes" id="UP000038010">
    <property type="component" value="Unassembled WGS sequence"/>
</dbReference>
<keyword evidence="6" id="KW-0539">Nucleus</keyword>
<dbReference type="AlphaFoldDB" id="A0A0N1HBV2"/>
<gene>
    <name evidence="8" type="ORF">AB675_5498</name>
</gene>
<dbReference type="CDD" id="cd12148">
    <property type="entry name" value="fungal_TF_MHR"/>
    <property type="match status" value="1"/>
</dbReference>
<sequence>MRKCSEALQKGINLGSGRQSVAGTTADNVIDGLSVTPVSNHDVQLQQLPFQPEVLQQPVDFSFEAMFLEDTLLLQNFAYNHSGLTEPSTPTHRAQVLPALPPTGLDALQAAVSDAGSPARADRSVHDALQITAADLQGFHANLDRADPAGDLQDFRRPTLSRTLRCLIAYFQHYDLHTPIVHFASFKISDAHPSLVLIMIAIGAAHLSENKFAESAYESCCILLAQHDKAMLRAPNPAFQLWYAQAAILAAQYGACTGETELFYRAQQHLGCVQTAIYRSLPELHTARGNPVESWAAWIFLESCSRIISWMFIISSMLLALDHYSTAILPPMPCSMPAPSDESAWHAVSELEWKIAMQTQITPDTDLWTIAQHVMCGQTPPADCGRISAFTLLALIGAILATICTRQRLTVDTIDQFRIEHISKMEKAIFVWEALWRSHPRTERNMARLDDPLLNDCLSLLGSANYHLYLNDELHTLKKIADNPNADIPLPVCSDKASCHKVIKFATNSWLVRAKLGITYLNKTGGLSLALKLYSQPTKVPALILAWWLHIEGNIVPRSGEALLASTQDAAGAAAIQRMFEEILSELDEQGIYYDESGNPALSPIDFYVSVLDGRVWKCATTMETRLRNFATRLKSEV</sequence>
<evidence type="ECO:0000256" key="2">
    <source>
        <dbReference type="ARBA" id="ARBA00022723"/>
    </source>
</evidence>
<dbReference type="PANTHER" id="PTHR40626:SF11">
    <property type="entry name" value="ZINC FINGER PROTEIN YPR022C"/>
    <property type="match status" value="1"/>
</dbReference>
<dbReference type="GO" id="GO:0005634">
    <property type="term" value="C:nucleus"/>
    <property type="evidence" value="ECO:0007669"/>
    <property type="project" value="UniProtKB-SubCell"/>
</dbReference>
<keyword evidence="9" id="KW-1185">Reference proteome</keyword>
<comment type="caution">
    <text evidence="8">The sequence shown here is derived from an EMBL/GenBank/DDBJ whole genome shotgun (WGS) entry which is preliminary data.</text>
</comment>
<comment type="subcellular location">
    <subcellularLocation>
        <location evidence="1">Nucleus</location>
    </subcellularLocation>
</comment>
<reference evidence="8 9" key="1">
    <citation type="submission" date="2015-06" db="EMBL/GenBank/DDBJ databases">
        <title>Draft genome of the ant-associated black yeast Phialophora attae CBS 131958.</title>
        <authorList>
            <person name="Moreno L.F."/>
            <person name="Stielow B.J."/>
            <person name="de Hoog S."/>
            <person name="Vicente V.A."/>
            <person name="Weiss V.A."/>
            <person name="de Vries M."/>
            <person name="Cruz L.M."/>
            <person name="Souza E.M."/>
        </authorList>
    </citation>
    <scope>NUCLEOTIDE SEQUENCE [LARGE SCALE GENOMIC DNA]</scope>
    <source>
        <strain evidence="8 9">CBS 131958</strain>
    </source>
</reference>
<evidence type="ECO:0000256" key="4">
    <source>
        <dbReference type="ARBA" id="ARBA00022771"/>
    </source>
</evidence>
<dbReference type="PANTHER" id="PTHR40626">
    <property type="entry name" value="MIP31509P"/>
    <property type="match status" value="1"/>
</dbReference>
<evidence type="ECO:0000256" key="3">
    <source>
        <dbReference type="ARBA" id="ARBA00022737"/>
    </source>
</evidence>
<dbReference type="InterPro" id="IPR007219">
    <property type="entry name" value="XnlR_reg_dom"/>
</dbReference>
<evidence type="ECO:0000256" key="6">
    <source>
        <dbReference type="ARBA" id="ARBA00023242"/>
    </source>
</evidence>
<dbReference type="InterPro" id="IPR051059">
    <property type="entry name" value="VerF-like"/>
</dbReference>
<keyword evidence="2" id="KW-0479">Metal-binding</keyword>
<dbReference type="GeneID" id="28737591"/>
<keyword evidence="4" id="KW-0863">Zinc-finger</keyword>
<dbReference type="OrthoDB" id="4157142at2759"/>
<dbReference type="GO" id="GO:0008270">
    <property type="term" value="F:zinc ion binding"/>
    <property type="evidence" value="ECO:0007669"/>
    <property type="project" value="UniProtKB-KW"/>
</dbReference>
<dbReference type="EMBL" id="LFJN01000008">
    <property type="protein sequence ID" value="KPI41947.1"/>
    <property type="molecule type" value="Genomic_DNA"/>
</dbReference>
<dbReference type="GO" id="GO:0000981">
    <property type="term" value="F:DNA-binding transcription factor activity, RNA polymerase II-specific"/>
    <property type="evidence" value="ECO:0007669"/>
    <property type="project" value="InterPro"/>
</dbReference>
<evidence type="ECO:0000313" key="9">
    <source>
        <dbReference type="Proteomes" id="UP000038010"/>
    </source>
</evidence>
<accession>A0A0N1HBV2</accession>
<dbReference type="GO" id="GO:0000978">
    <property type="term" value="F:RNA polymerase II cis-regulatory region sequence-specific DNA binding"/>
    <property type="evidence" value="ECO:0007669"/>
    <property type="project" value="InterPro"/>
</dbReference>
<dbReference type="GO" id="GO:0006351">
    <property type="term" value="P:DNA-templated transcription"/>
    <property type="evidence" value="ECO:0007669"/>
    <property type="project" value="InterPro"/>
</dbReference>
<dbReference type="RefSeq" id="XP_018001910.1">
    <property type="nucleotide sequence ID" value="XM_018145711.1"/>
</dbReference>